<feature type="region of interest" description="Disordered" evidence="1">
    <location>
        <begin position="1"/>
        <end position="32"/>
    </location>
</feature>
<evidence type="ECO:0000313" key="3">
    <source>
        <dbReference type="Proteomes" id="UP001437256"/>
    </source>
</evidence>
<reference evidence="2 3" key="1">
    <citation type="submission" date="2024-05" db="EMBL/GenBank/DDBJ databases">
        <title>A draft genome resource for the thread blight pathogen Marasmius tenuissimus strain MS-2.</title>
        <authorList>
            <person name="Yulfo-Soto G.E."/>
            <person name="Baruah I.K."/>
            <person name="Amoako-Attah I."/>
            <person name="Bukari Y."/>
            <person name="Meinhardt L.W."/>
            <person name="Bailey B.A."/>
            <person name="Cohen S.P."/>
        </authorList>
    </citation>
    <scope>NUCLEOTIDE SEQUENCE [LARGE SCALE GENOMIC DNA]</scope>
    <source>
        <strain evidence="2 3">MS-2</strain>
    </source>
</reference>
<evidence type="ECO:0000313" key="2">
    <source>
        <dbReference type="EMBL" id="KAL0063883.1"/>
    </source>
</evidence>
<dbReference type="EMBL" id="JBBXMP010000071">
    <property type="protein sequence ID" value="KAL0063883.1"/>
    <property type="molecule type" value="Genomic_DNA"/>
</dbReference>
<dbReference type="Proteomes" id="UP001437256">
    <property type="component" value="Unassembled WGS sequence"/>
</dbReference>
<name>A0ABR2ZR96_9AGAR</name>
<sequence length="234" mass="25313">MSRAQSLECSAKLGQPELPSQPRKTITASSSSVTEDIGDFIRTLNGSHVYKSCIHVERAPAAPDTDLILSSSQTHSLPDKQRFVSSVSDAPASIPSPETQTATDQMIDYTLSQRYGSLLSTGCSGYAGKEHIISIGDVGVCHDTDPFHTFFNITKARGGLSRIRPPNGVDLPCIIDGDDVTVDSKFYEEYRLLAKPKASILKRSLVSVHRTMVYTFKLSAKSGALLLLPRGAVL</sequence>
<proteinExistence type="predicted"/>
<comment type="caution">
    <text evidence="2">The sequence shown here is derived from an EMBL/GenBank/DDBJ whole genome shotgun (WGS) entry which is preliminary data.</text>
</comment>
<gene>
    <name evidence="2" type="ORF">AAF712_009164</name>
</gene>
<organism evidence="2 3">
    <name type="scientific">Marasmius tenuissimus</name>
    <dbReference type="NCBI Taxonomy" id="585030"/>
    <lineage>
        <taxon>Eukaryota</taxon>
        <taxon>Fungi</taxon>
        <taxon>Dikarya</taxon>
        <taxon>Basidiomycota</taxon>
        <taxon>Agaricomycotina</taxon>
        <taxon>Agaricomycetes</taxon>
        <taxon>Agaricomycetidae</taxon>
        <taxon>Agaricales</taxon>
        <taxon>Marasmiineae</taxon>
        <taxon>Marasmiaceae</taxon>
        <taxon>Marasmius</taxon>
    </lineage>
</organism>
<keyword evidence="3" id="KW-1185">Reference proteome</keyword>
<protein>
    <submittedName>
        <fullName evidence="2">Uncharacterized protein</fullName>
    </submittedName>
</protein>
<feature type="compositionally biased region" description="Polar residues" evidence="1">
    <location>
        <begin position="22"/>
        <end position="32"/>
    </location>
</feature>
<accession>A0ABR2ZR96</accession>
<evidence type="ECO:0000256" key="1">
    <source>
        <dbReference type="SAM" id="MobiDB-lite"/>
    </source>
</evidence>